<reference evidence="1" key="1">
    <citation type="submission" date="2018-01" db="EMBL/GenBank/DDBJ databases">
        <authorList>
            <person name="Mao J.F."/>
        </authorList>
    </citation>
    <scope>NUCLEOTIDE SEQUENCE</scope>
    <source>
        <strain evidence="1">Huo1</strain>
        <tissue evidence="1">Leaf</tissue>
    </source>
</reference>
<dbReference type="Pfam" id="PF05056">
    <property type="entry name" value="DUF674"/>
    <property type="match status" value="1"/>
</dbReference>
<evidence type="ECO:0000313" key="2">
    <source>
        <dbReference type="Proteomes" id="UP000298416"/>
    </source>
</evidence>
<dbReference type="PANTHER" id="PTHR33103">
    <property type="entry name" value="OS01G0153900 PROTEIN"/>
    <property type="match status" value="1"/>
</dbReference>
<dbReference type="Proteomes" id="UP000298416">
    <property type="component" value="Unassembled WGS sequence"/>
</dbReference>
<evidence type="ECO:0000313" key="1">
    <source>
        <dbReference type="EMBL" id="KAG6419563.1"/>
    </source>
</evidence>
<dbReference type="EMBL" id="PNBA02000007">
    <property type="protein sequence ID" value="KAG6419563.1"/>
    <property type="molecule type" value="Genomic_DNA"/>
</dbReference>
<sequence>MSSLTYPKLSLNVFIDKLKTKVLFAEANSDFINVLLSFITLPLGKIVTILQNHNGSDEAASIGSLTNLYKGLSDLDTAYFSTPGAKEMLLNPRSSFRAEWRKLAVDVTGAEPLQYYCCEDGNCSRNAFDNISVYSDIATCECGRSLNRGVRIEEGRGDDQAEAFICQLLKLWLTSETPLTDMIMKDTLDNPESDYWWLYNDDPFLLFLDFLSHSSSCIKTIKNLSESAYDIYDQYFITPETRDRLTNPKLAHGYLCKNQFLPLSEGGLPKLYYDENSIGPLHECFFHEKEGVMVSSFKSSKEAYVKKQTIDVFYVSETELHIGVDEAIDLLEASLVLKRALTDGLSNLMLKSQPQPKKKQR</sequence>
<reference evidence="1" key="2">
    <citation type="submission" date="2020-08" db="EMBL/GenBank/DDBJ databases">
        <title>Plant Genome Project.</title>
        <authorList>
            <person name="Zhang R.-G."/>
        </authorList>
    </citation>
    <scope>NUCLEOTIDE SEQUENCE</scope>
    <source>
        <strain evidence="1">Huo1</strain>
        <tissue evidence="1">Leaf</tissue>
    </source>
</reference>
<organism evidence="1">
    <name type="scientific">Salvia splendens</name>
    <name type="common">Scarlet sage</name>
    <dbReference type="NCBI Taxonomy" id="180675"/>
    <lineage>
        <taxon>Eukaryota</taxon>
        <taxon>Viridiplantae</taxon>
        <taxon>Streptophyta</taxon>
        <taxon>Embryophyta</taxon>
        <taxon>Tracheophyta</taxon>
        <taxon>Spermatophyta</taxon>
        <taxon>Magnoliopsida</taxon>
        <taxon>eudicotyledons</taxon>
        <taxon>Gunneridae</taxon>
        <taxon>Pentapetalae</taxon>
        <taxon>asterids</taxon>
        <taxon>lamiids</taxon>
        <taxon>Lamiales</taxon>
        <taxon>Lamiaceae</taxon>
        <taxon>Nepetoideae</taxon>
        <taxon>Mentheae</taxon>
        <taxon>Salviinae</taxon>
        <taxon>Salvia</taxon>
        <taxon>Salvia subgen. Calosphace</taxon>
        <taxon>core Calosphace</taxon>
    </lineage>
</organism>
<proteinExistence type="predicted"/>
<comment type="caution">
    <text evidence="1">The sequence shown here is derived from an EMBL/GenBank/DDBJ whole genome shotgun (WGS) entry which is preliminary data.</text>
</comment>
<dbReference type="PANTHER" id="PTHR33103:SF27">
    <property type="entry name" value="OS04G0594700 PROTEIN"/>
    <property type="match status" value="1"/>
</dbReference>
<dbReference type="InterPro" id="IPR007750">
    <property type="entry name" value="DUF674"/>
</dbReference>
<keyword evidence="2" id="KW-1185">Reference proteome</keyword>
<accession>A0A8X8ZWI3</accession>
<protein>
    <submittedName>
        <fullName evidence="1">Uncharacterized protein</fullName>
    </submittedName>
</protein>
<gene>
    <name evidence="1" type="ORF">SASPL_121785</name>
</gene>
<name>A0A8X8ZWI3_SALSN</name>
<dbReference type="AlphaFoldDB" id="A0A8X8ZWI3"/>